<dbReference type="GO" id="GO:0000155">
    <property type="term" value="F:phosphorelay sensor kinase activity"/>
    <property type="evidence" value="ECO:0007669"/>
    <property type="project" value="InterPro"/>
</dbReference>
<evidence type="ECO:0000256" key="3">
    <source>
        <dbReference type="ARBA" id="ARBA00022553"/>
    </source>
</evidence>
<dbReference type="InterPro" id="IPR036890">
    <property type="entry name" value="HATPase_C_sf"/>
</dbReference>
<feature type="transmembrane region" description="Helical" evidence="9">
    <location>
        <begin position="123"/>
        <end position="142"/>
    </location>
</feature>
<keyword evidence="6 11" id="KW-0418">Kinase</keyword>
<dbReference type="EC" id="2.7.13.3" evidence="2"/>
<dbReference type="PANTHER" id="PTHR24421:SF10">
    <property type="entry name" value="NITRATE_NITRITE SENSOR PROTEIN NARQ"/>
    <property type="match status" value="1"/>
</dbReference>
<feature type="transmembrane region" description="Helical" evidence="9">
    <location>
        <begin position="149"/>
        <end position="170"/>
    </location>
</feature>
<proteinExistence type="predicted"/>
<evidence type="ECO:0000256" key="7">
    <source>
        <dbReference type="ARBA" id="ARBA00022840"/>
    </source>
</evidence>
<dbReference type="EMBL" id="VIGX01000005">
    <property type="protein sequence ID" value="TWS28818.1"/>
    <property type="molecule type" value="Genomic_DNA"/>
</dbReference>
<keyword evidence="7" id="KW-0067">ATP-binding</keyword>
<dbReference type="GO" id="GO:0016020">
    <property type="term" value="C:membrane"/>
    <property type="evidence" value="ECO:0007669"/>
    <property type="project" value="InterPro"/>
</dbReference>
<feature type="transmembrane region" description="Helical" evidence="9">
    <location>
        <begin position="80"/>
        <end position="103"/>
    </location>
</feature>
<evidence type="ECO:0000256" key="8">
    <source>
        <dbReference type="ARBA" id="ARBA00023012"/>
    </source>
</evidence>
<evidence type="ECO:0000256" key="1">
    <source>
        <dbReference type="ARBA" id="ARBA00000085"/>
    </source>
</evidence>
<sequence>MRSLGRTTPPGAKRADRMSWTSEYAAVPAIGISLVGAMLWAAGGWSVRADTEHFYPWQVKFGLLCGALAIQLLARSRPALAFVLMLTLVLWDLPFGPSVVLWIALSDVIYLAVATGSDRLRAAVMWTVLVLTVVIGAGLTAAGGVKGGIYAVLVLVAILWSPIGYGRAVLAYRELAQVERDEGEARRATALADERRRLARELHDTVAGHLSAVAILADAAQRTPSNPAVLQSIRSGSLAALEEMRATINLLTSPDDAAVRTTLESLEPLIETAGAAGVAVRLRLPDGPLPTAGEAVLTRILGEVITNATKHAPGAPLDVVIDTGREELTVTATNPLPARDAPIGSGDGLRNISFRAESVGGTASAGPEGDAWVVRATVPLEVAR</sequence>
<reference evidence="11 12" key="1">
    <citation type="submission" date="2019-06" db="EMBL/GenBank/DDBJ databases">
        <title>Tsukamurella conjunctivitidis sp. nov., Tsukamurella assacharolytica sp. nov. and Tsukamurella sputae sp. nov. isolated from patients with conjunctivitis, bacteraemia (lymphoma) and respiratory infection (sputum) in Hong Kong.</title>
        <authorList>
            <person name="Teng J.L.L."/>
            <person name="Lee H.H."/>
            <person name="Fong J.Y.H."/>
            <person name="Fok K.M.N."/>
            <person name="Lau S.K.P."/>
            <person name="Woo P.C.Y."/>
        </authorList>
    </citation>
    <scope>NUCLEOTIDE SEQUENCE [LARGE SCALE GENOMIC DNA]</scope>
    <source>
        <strain evidence="11 12">HKU72</strain>
    </source>
</reference>
<gene>
    <name evidence="11" type="ORF">FK530_11525</name>
</gene>
<evidence type="ECO:0000256" key="9">
    <source>
        <dbReference type="SAM" id="Phobius"/>
    </source>
</evidence>
<keyword evidence="9" id="KW-1133">Transmembrane helix</keyword>
<dbReference type="GO" id="GO:0005524">
    <property type="term" value="F:ATP binding"/>
    <property type="evidence" value="ECO:0007669"/>
    <property type="project" value="UniProtKB-KW"/>
</dbReference>
<keyword evidence="4" id="KW-0808">Transferase</keyword>
<evidence type="ECO:0000313" key="12">
    <source>
        <dbReference type="Proteomes" id="UP000319375"/>
    </source>
</evidence>
<keyword evidence="9" id="KW-0472">Membrane</keyword>
<dbReference type="Pfam" id="PF07730">
    <property type="entry name" value="HisKA_3"/>
    <property type="match status" value="1"/>
</dbReference>
<keyword evidence="3" id="KW-0597">Phosphoprotein</keyword>
<dbReference type="AlphaFoldDB" id="A0A5C5S2A5"/>
<evidence type="ECO:0000259" key="10">
    <source>
        <dbReference type="Pfam" id="PF07730"/>
    </source>
</evidence>
<evidence type="ECO:0000256" key="5">
    <source>
        <dbReference type="ARBA" id="ARBA00022741"/>
    </source>
</evidence>
<dbReference type="OrthoDB" id="227596at2"/>
<keyword evidence="9" id="KW-0812">Transmembrane</keyword>
<protein>
    <recommendedName>
        <fullName evidence="2">histidine kinase</fullName>
        <ecNumber evidence="2">2.7.13.3</ecNumber>
    </recommendedName>
</protein>
<evidence type="ECO:0000313" key="11">
    <source>
        <dbReference type="EMBL" id="TWS28818.1"/>
    </source>
</evidence>
<accession>A0A5C5S2A5</accession>
<dbReference type="InterPro" id="IPR050482">
    <property type="entry name" value="Sensor_HK_TwoCompSys"/>
</dbReference>
<keyword evidence="8" id="KW-0902">Two-component regulatory system</keyword>
<dbReference type="GO" id="GO:0046983">
    <property type="term" value="F:protein dimerization activity"/>
    <property type="evidence" value="ECO:0007669"/>
    <property type="project" value="InterPro"/>
</dbReference>
<keyword evidence="5" id="KW-0547">Nucleotide-binding</keyword>
<dbReference type="SUPFAM" id="SSF55874">
    <property type="entry name" value="ATPase domain of HSP90 chaperone/DNA topoisomerase II/histidine kinase"/>
    <property type="match status" value="1"/>
</dbReference>
<feature type="transmembrane region" description="Helical" evidence="9">
    <location>
        <begin position="21"/>
        <end position="42"/>
    </location>
</feature>
<dbReference type="Proteomes" id="UP000319375">
    <property type="component" value="Unassembled WGS sequence"/>
</dbReference>
<dbReference type="InterPro" id="IPR011712">
    <property type="entry name" value="Sig_transdc_His_kin_sub3_dim/P"/>
</dbReference>
<feature type="domain" description="Signal transduction histidine kinase subgroup 3 dimerisation and phosphoacceptor" evidence="10">
    <location>
        <begin position="194"/>
        <end position="254"/>
    </location>
</feature>
<evidence type="ECO:0000256" key="4">
    <source>
        <dbReference type="ARBA" id="ARBA00022679"/>
    </source>
</evidence>
<comment type="catalytic activity">
    <reaction evidence="1">
        <text>ATP + protein L-histidine = ADP + protein N-phospho-L-histidine.</text>
        <dbReference type="EC" id="2.7.13.3"/>
    </reaction>
</comment>
<evidence type="ECO:0000256" key="6">
    <source>
        <dbReference type="ARBA" id="ARBA00022777"/>
    </source>
</evidence>
<name>A0A5C5S2A5_9ACTN</name>
<dbReference type="PANTHER" id="PTHR24421">
    <property type="entry name" value="NITRATE/NITRITE SENSOR PROTEIN NARX-RELATED"/>
    <property type="match status" value="1"/>
</dbReference>
<organism evidence="11 12">
    <name type="scientific">Tsukamurella conjunctivitidis</name>
    <dbReference type="NCBI Taxonomy" id="2592068"/>
    <lineage>
        <taxon>Bacteria</taxon>
        <taxon>Bacillati</taxon>
        <taxon>Actinomycetota</taxon>
        <taxon>Actinomycetes</taxon>
        <taxon>Mycobacteriales</taxon>
        <taxon>Tsukamurellaceae</taxon>
        <taxon>Tsukamurella</taxon>
    </lineage>
</organism>
<keyword evidence="12" id="KW-1185">Reference proteome</keyword>
<dbReference type="Gene3D" id="1.20.5.1930">
    <property type="match status" value="1"/>
</dbReference>
<evidence type="ECO:0000256" key="2">
    <source>
        <dbReference type="ARBA" id="ARBA00012438"/>
    </source>
</evidence>
<dbReference type="Gene3D" id="3.30.565.10">
    <property type="entry name" value="Histidine kinase-like ATPase, C-terminal domain"/>
    <property type="match status" value="1"/>
</dbReference>
<feature type="transmembrane region" description="Helical" evidence="9">
    <location>
        <begin position="54"/>
        <end position="73"/>
    </location>
</feature>
<comment type="caution">
    <text evidence="11">The sequence shown here is derived from an EMBL/GenBank/DDBJ whole genome shotgun (WGS) entry which is preliminary data.</text>
</comment>